<feature type="compositionally biased region" description="Acidic residues" evidence="1">
    <location>
        <begin position="269"/>
        <end position="281"/>
    </location>
</feature>
<protein>
    <recommendedName>
        <fullName evidence="2">HNH nuclease domain-containing protein</fullName>
    </recommendedName>
</protein>
<dbReference type="Proteomes" id="UP000565441">
    <property type="component" value="Unassembled WGS sequence"/>
</dbReference>
<feature type="compositionally biased region" description="Basic and acidic residues" evidence="1">
    <location>
        <begin position="324"/>
        <end position="335"/>
    </location>
</feature>
<evidence type="ECO:0000313" key="3">
    <source>
        <dbReference type="EMBL" id="KAF5375929.1"/>
    </source>
</evidence>
<gene>
    <name evidence="3" type="ORF">D9615_008225</name>
</gene>
<dbReference type="AlphaFoldDB" id="A0A8H5H3D0"/>
<comment type="caution">
    <text evidence="3">The sequence shown here is derived from an EMBL/GenBank/DDBJ whole genome shotgun (WGS) entry which is preliminary data.</text>
</comment>
<dbReference type="Pfam" id="PF13391">
    <property type="entry name" value="HNH_2"/>
    <property type="match status" value="1"/>
</dbReference>
<keyword evidence="4" id="KW-1185">Reference proteome</keyword>
<evidence type="ECO:0000259" key="2">
    <source>
        <dbReference type="Pfam" id="PF13391"/>
    </source>
</evidence>
<dbReference type="InterPro" id="IPR003615">
    <property type="entry name" value="HNH_nuc"/>
</dbReference>
<evidence type="ECO:0000256" key="1">
    <source>
        <dbReference type="SAM" id="MobiDB-lite"/>
    </source>
</evidence>
<feature type="domain" description="HNH nuclease" evidence="2">
    <location>
        <begin position="172"/>
        <end position="211"/>
    </location>
</feature>
<organism evidence="3 4">
    <name type="scientific">Tricholomella constricta</name>
    <dbReference type="NCBI Taxonomy" id="117010"/>
    <lineage>
        <taxon>Eukaryota</taxon>
        <taxon>Fungi</taxon>
        <taxon>Dikarya</taxon>
        <taxon>Basidiomycota</taxon>
        <taxon>Agaricomycotina</taxon>
        <taxon>Agaricomycetes</taxon>
        <taxon>Agaricomycetidae</taxon>
        <taxon>Agaricales</taxon>
        <taxon>Tricholomatineae</taxon>
        <taxon>Lyophyllaceae</taxon>
        <taxon>Tricholomella</taxon>
    </lineage>
</organism>
<feature type="region of interest" description="Disordered" evidence="1">
    <location>
        <begin position="265"/>
        <end position="335"/>
    </location>
</feature>
<name>A0A8H5H3D0_9AGAR</name>
<reference evidence="3 4" key="1">
    <citation type="journal article" date="2020" name="ISME J.">
        <title>Uncovering the hidden diversity of litter-decomposition mechanisms in mushroom-forming fungi.</title>
        <authorList>
            <person name="Floudas D."/>
            <person name="Bentzer J."/>
            <person name="Ahren D."/>
            <person name="Johansson T."/>
            <person name="Persson P."/>
            <person name="Tunlid A."/>
        </authorList>
    </citation>
    <scope>NUCLEOTIDE SEQUENCE [LARGE SCALE GENOMIC DNA]</scope>
    <source>
        <strain evidence="3 4">CBS 661.87</strain>
    </source>
</reference>
<dbReference type="EMBL" id="JAACJP010000031">
    <property type="protein sequence ID" value="KAF5375929.1"/>
    <property type="molecule type" value="Genomic_DNA"/>
</dbReference>
<feature type="compositionally biased region" description="Basic and acidic residues" evidence="1">
    <location>
        <begin position="286"/>
        <end position="304"/>
    </location>
</feature>
<accession>A0A8H5H3D0</accession>
<dbReference type="OrthoDB" id="3244235at2759"/>
<sequence>MLATPPLTLFDHRDIKIYDGPIAYSANPLYCSSLEGQREVKDVFAILDTVVVVRSSNNFVLREINDSGTFLDTVYERGAPGTFKPGRYIIVPQEDGEEVFRRRAITFASAMVEAPLPEKAMDDGPRGFKMRLADNGMFILKFLWPIQLNIILLKWALRGYQNLIQDPYTATSAENATRNEEDPLRLNSLENGILFCLLHHKAYDTLRFSIHPETHKIFAFHPAIAHLHGLQVASPWKALNSLYPSPHKELLEAHFQTSIFTSLSAAAEPSDDDDDDDELEFPEIPSNHDNEAVRIWAEDPDRYPPAEWRLDDEEWDTSTAGVPDPRDVEIHPSDF</sequence>
<proteinExistence type="predicted"/>
<evidence type="ECO:0000313" key="4">
    <source>
        <dbReference type="Proteomes" id="UP000565441"/>
    </source>
</evidence>